<dbReference type="PRINTS" id="PR00987">
    <property type="entry name" value="TRNASYNTHGLU"/>
</dbReference>
<keyword evidence="3 7" id="KW-0547">Nucleotide-binding</keyword>
<dbReference type="InterPro" id="IPR008925">
    <property type="entry name" value="aa_tRNA-synth_I_cd-bd_sf"/>
</dbReference>
<evidence type="ECO:0000259" key="9">
    <source>
        <dbReference type="Pfam" id="PF19269"/>
    </source>
</evidence>
<dbReference type="PANTHER" id="PTHR43311:SF2">
    <property type="entry name" value="GLUTAMATE--TRNA LIGASE, MITOCHONDRIAL-RELATED"/>
    <property type="match status" value="1"/>
</dbReference>
<comment type="catalytic activity">
    <reaction evidence="7">
        <text>tRNA(Glu) + L-glutamate + ATP = L-glutamyl-tRNA(Glu) + AMP + diphosphate</text>
        <dbReference type="Rhea" id="RHEA:23540"/>
        <dbReference type="Rhea" id="RHEA-COMP:9663"/>
        <dbReference type="Rhea" id="RHEA-COMP:9680"/>
        <dbReference type="ChEBI" id="CHEBI:29985"/>
        <dbReference type="ChEBI" id="CHEBI:30616"/>
        <dbReference type="ChEBI" id="CHEBI:33019"/>
        <dbReference type="ChEBI" id="CHEBI:78442"/>
        <dbReference type="ChEBI" id="CHEBI:78520"/>
        <dbReference type="ChEBI" id="CHEBI:456215"/>
        <dbReference type="EC" id="6.1.1.17"/>
    </reaction>
</comment>
<dbReference type="AlphaFoldDB" id="D8K7N8"/>
<comment type="caution">
    <text evidence="7">Lacks conserved residue(s) required for the propagation of feature annotation.</text>
</comment>
<keyword evidence="5 7" id="KW-0648">Protein biosynthesis</keyword>
<keyword evidence="2 7" id="KW-0436">Ligase</keyword>
<dbReference type="InterPro" id="IPR000924">
    <property type="entry name" value="Glu/Gln-tRNA-synth"/>
</dbReference>
<dbReference type="HOGENOM" id="CLU_015768_6_3_6"/>
<evidence type="ECO:0000256" key="5">
    <source>
        <dbReference type="ARBA" id="ARBA00022917"/>
    </source>
</evidence>
<dbReference type="Gene3D" id="3.40.50.620">
    <property type="entry name" value="HUPs"/>
    <property type="match status" value="1"/>
</dbReference>
<dbReference type="InterPro" id="IPR004527">
    <property type="entry name" value="Glu-tRNA-ligase_bac/mito"/>
</dbReference>
<evidence type="ECO:0000256" key="2">
    <source>
        <dbReference type="ARBA" id="ARBA00022598"/>
    </source>
</evidence>
<keyword evidence="7" id="KW-0963">Cytoplasm</keyword>
<evidence type="ECO:0000256" key="4">
    <source>
        <dbReference type="ARBA" id="ARBA00022840"/>
    </source>
</evidence>
<dbReference type="HAMAP" id="MF_00022">
    <property type="entry name" value="Glu_tRNA_synth_type1"/>
    <property type="match status" value="1"/>
</dbReference>
<dbReference type="OrthoDB" id="9807503at2"/>
<dbReference type="EC" id="6.1.1.17" evidence="7"/>
<reference evidence="10 11" key="1">
    <citation type="submission" date="2010-06" db="EMBL/GenBank/DDBJ databases">
        <title>Complete sequence of chromosome of Nitrosococcus watsoni C-113.</title>
        <authorList>
            <consortium name="US DOE Joint Genome Institute"/>
            <person name="Lucas S."/>
            <person name="Copeland A."/>
            <person name="Lapidus A."/>
            <person name="Cheng J.-F."/>
            <person name="Bruce D."/>
            <person name="Goodwin L."/>
            <person name="Pitluck S."/>
            <person name="Malfatti S.A."/>
            <person name="Chain P.S.G."/>
            <person name="Land M."/>
            <person name="Hauser L."/>
            <person name="Kyrpides N."/>
            <person name="Ivanova N."/>
            <person name="Cambell M.A."/>
            <person name="Heidelberg J.F."/>
            <person name="Klotz M.G."/>
            <person name="Woyke T."/>
        </authorList>
    </citation>
    <scope>NUCLEOTIDE SEQUENCE [LARGE SCALE GENOMIC DNA]</scope>
    <source>
        <strain evidence="10 11">C-113</strain>
    </source>
</reference>
<feature type="short sequence motif" description="'HIGH' region" evidence="7">
    <location>
        <begin position="12"/>
        <end position="22"/>
    </location>
</feature>
<dbReference type="NCBIfam" id="TIGR00464">
    <property type="entry name" value="gltX_bact"/>
    <property type="match status" value="1"/>
</dbReference>
<dbReference type="EMBL" id="CP002086">
    <property type="protein sequence ID" value="ADJ28915.1"/>
    <property type="molecule type" value="Genomic_DNA"/>
</dbReference>
<dbReference type="CDD" id="cd00808">
    <property type="entry name" value="GluRS_core"/>
    <property type="match status" value="1"/>
</dbReference>
<evidence type="ECO:0000259" key="8">
    <source>
        <dbReference type="Pfam" id="PF00749"/>
    </source>
</evidence>
<dbReference type="Pfam" id="PF19269">
    <property type="entry name" value="Anticodon_2"/>
    <property type="match status" value="1"/>
</dbReference>
<evidence type="ECO:0000256" key="1">
    <source>
        <dbReference type="ARBA" id="ARBA00007894"/>
    </source>
</evidence>
<sequence length="472" mass="52876">MNKTALKTRFAPSPSGLLHLGNIRTALFNALLARRSRGLFLLRIEDTDQERSSEEYVVALMEDLRWLALEWQEGPKAGGEAGPYRQSQRSIVYQTNFQRLEAEKLAYPCFCSQEELERVRKRQLAAGQAPRYPGTCARLSPDEVESKLAAGFKSALRFRVPSLTTIEFEDLVRGPQRFAAGDIGDFIIRRTDGSPAFFFSNALDDALMGVTHVLRGEDHLTNTPRQILLLQALDLPIPRYGHIAMIVSRDGAPLSKRHGSRSVRELREAGYLPEALCNYLARLGHHYEDSGFLDLDTLAAQFDLARLGRAPARFDPQQLHHWQREALARCELDTLGRWLAPVTASRVPVDKYQDFIEAVRPNVVLPEDALHWAKILFSEELVLEDGVLPIIHEAGAQFFTQALAAIDDCGTDFKALTAQLKQTTGAKGRLLFLPLRAAFTGELDGPELARLLPLMGAVQARQRLQNCLHQSY</sequence>
<dbReference type="Pfam" id="PF00749">
    <property type="entry name" value="tRNA-synt_1c"/>
    <property type="match status" value="1"/>
</dbReference>
<evidence type="ECO:0000256" key="6">
    <source>
        <dbReference type="ARBA" id="ARBA00023146"/>
    </source>
</evidence>
<evidence type="ECO:0000313" key="11">
    <source>
        <dbReference type="Proteomes" id="UP000000393"/>
    </source>
</evidence>
<dbReference type="PROSITE" id="PS00178">
    <property type="entry name" value="AA_TRNA_LIGASE_I"/>
    <property type="match status" value="1"/>
</dbReference>
<dbReference type="SUPFAM" id="SSF52374">
    <property type="entry name" value="Nucleotidylyl transferase"/>
    <property type="match status" value="1"/>
</dbReference>
<keyword evidence="11" id="KW-1185">Reference proteome</keyword>
<dbReference type="SUPFAM" id="SSF48163">
    <property type="entry name" value="An anticodon-binding domain of class I aminoacyl-tRNA synthetases"/>
    <property type="match status" value="1"/>
</dbReference>
<dbReference type="GO" id="GO:0008270">
    <property type="term" value="F:zinc ion binding"/>
    <property type="evidence" value="ECO:0007669"/>
    <property type="project" value="InterPro"/>
</dbReference>
<dbReference type="InterPro" id="IPR014729">
    <property type="entry name" value="Rossmann-like_a/b/a_fold"/>
</dbReference>
<feature type="binding site" evidence="7">
    <location>
        <position position="256"/>
    </location>
    <ligand>
        <name>ATP</name>
        <dbReference type="ChEBI" id="CHEBI:30616"/>
    </ligand>
</feature>
<dbReference type="RefSeq" id="WP_013221004.1">
    <property type="nucleotide sequence ID" value="NC_014315.1"/>
</dbReference>
<dbReference type="STRING" id="105559.Nwat_2082"/>
<dbReference type="InterPro" id="IPR001412">
    <property type="entry name" value="aa-tRNA-synth_I_CS"/>
</dbReference>
<comment type="function">
    <text evidence="7">Catalyzes the attachment of glutamate to tRNA(Glu) in a two-step reaction: glutamate is first activated by ATP to form Glu-AMP and then transferred to the acceptor end of tRNA(Glu).</text>
</comment>
<evidence type="ECO:0000256" key="3">
    <source>
        <dbReference type="ARBA" id="ARBA00022741"/>
    </source>
</evidence>
<comment type="subcellular location">
    <subcellularLocation>
        <location evidence="7">Cytoplasm</location>
    </subcellularLocation>
</comment>
<comment type="similarity">
    <text evidence="1 7">Belongs to the class-I aminoacyl-tRNA synthetase family. Glutamate--tRNA ligase type 1 subfamily.</text>
</comment>
<feature type="domain" description="Aminoacyl-tRNA synthetase class I anticodon-binding" evidence="9">
    <location>
        <begin position="350"/>
        <end position="467"/>
    </location>
</feature>
<dbReference type="GO" id="GO:0005829">
    <property type="term" value="C:cytosol"/>
    <property type="evidence" value="ECO:0007669"/>
    <property type="project" value="TreeGrafter"/>
</dbReference>
<name>D8K7N8_NITWC</name>
<dbReference type="GO" id="GO:0004818">
    <property type="term" value="F:glutamate-tRNA ligase activity"/>
    <property type="evidence" value="ECO:0007669"/>
    <property type="project" value="UniProtKB-UniRule"/>
</dbReference>
<dbReference type="GO" id="GO:0000049">
    <property type="term" value="F:tRNA binding"/>
    <property type="evidence" value="ECO:0007669"/>
    <property type="project" value="InterPro"/>
</dbReference>
<dbReference type="PANTHER" id="PTHR43311">
    <property type="entry name" value="GLUTAMATE--TRNA LIGASE"/>
    <property type="match status" value="1"/>
</dbReference>
<dbReference type="InterPro" id="IPR020058">
    <property type="entry name" value="Glu/Gln-tRNA-synth_Ib_cat-dom"/>
</dbReference>
<dbReference type="InterPro" id="IPR045462">
    <property type="entry name" value="aa-tRNA-synth_I_cd-bd"/>
</dbReference>
<proteinExistence type="inferred from homology"/>
<keyword evidence="6 7" id="KW-0030">Aminoacyl-tRNA synthetase</keyword>
<dbReference type="Proteomes" id="UP000000393">
    <property type="component" value="Chromosome"/>
</dbReference>
<dbReference type="GO" id="GO:0006424">
    <property type="term" value="P:glutamyl-tRNA aminoacylation"/>
    <property type="evidence" value="ECO:0007669"/>
    <property type="project" value="UniProtKB-UniRule"/>
</dbReference>
<dbReference type="eggNOG" id="COG0008">
    <property type="taxonomic scope" value="Bacteria"/>
</dbReference>
<dbReference type="InterPro" id="IPR049940">
    <property type="entry name" value="GluQ/Sye"/>
</dbReference>
<feature type="domain" description="Glutamyl/glutaminyl-tRNA synthetase class Ib catalytic" evidence="8">
    <location>
        <begin position="6"/>
        <end position="320"/>
    </location>
</feature>
<evidence type="ECO:0000256" key="7">
    <source>
        <dbReference type="HAMAP-Rule" id="MF_00022"/>
    </source>
</evidence>
<keyword evidence="4 7" id="KW-0067">ATP-binding</keyword>
<dbReference type="KEGG" id="nwa:Nwat_2082"/>
<dbReference type="GO" id="GO:0005524">
    <property type="term" value="F:ATP binding"/>
    <property type="evidence" value="ECO:0007669"/>
    <property type="project" value="UniProtKB-UniRule"/>
</dbReference>
<comment type="subunit">
    <text evidence="7">Monomer.</text>
</comment>
<organism evidence="10 11">
    <name type="scientific">Nitrosococcus watsoni (strain C-113)</name>
    <dbReference type="NCBI Taxonomy" id="105559"/>
    <lineage>
        <taxon>Bacteria</taxon>
        <taxon>Pseudomonadati</taxon>
        <taxon>Pseudomonadota</taxon>
        <taxon>Gammaproteobacteria</taxon>
        <taxon>Chromatiales</taxon>
        <taxon>Chromatiaceae</taxon>
        <taxon>Nitrosococcus</taxon>
    </lineage>
</organism>
<gene>
    <name evidence="7" type="primary">gltX</name>
    <name evidence="10" type="ordered locus">Nwat_2082</name>
</gene>
<feature type="short sequence motif" description="'KMSKS' region" evidence="7">
    <location>
        <begin position="253"/>
        <end position="257"/>
    </location>
</feature>
<accession>D8K7N8</accession>
<dbReference type="InterPro" id="IPR020751">
    <property type="entry name" value="aa-tRNA-synth_I_codon-bd_sub2"/>
</dbReference>
<dbReference type="Gene3D" id="1.10.10.350">
    <property type="match status" value="1"/>
</dbReference>
<dbReference type="InterPro" id="IPR033910">
    <property type="entry name" value="GluRS_core"/>
</dbReference>
<evidence type="ECO:0000313" key="10">
    <source>
        <dbReference type="EMBL" id="ADJ28915.1"/>
    </source>
</evidence>
<protein>
    <recommendedName>
        <fullName evidence="7">Glutamate--tRNA ligase</fullName>
        <ecNumber evidence="7">6.1.1.17</ecNumber>
    </recommendedName>
    <alternativeName>
        <fullName evidence="7">Glutamyl-tRNA synthetase</fullName>
        <shortName evidence="7">GluRS</shortName>
    </alternativeName>
</protein>
<dbReference type="NCBIfam" id="NF004315">
    <property type="entry name" value="PRK05710.1-4"/>
    <property type="match status" value="1"/>
</dbReference>